<proteinExistence type="predicted"/>
<feature type="domain" description="N-acetyltransferase" evidence="1">
    <location>
        <begin position="99"/>
        <end position="226"/>
    </location>
</feature>
<reference evidence="2 3" key="1">
    <citation type="journal article" date="2013" name="J. Microbiol.">
        <title>Mucilaginibacter ginsenosidivorax sp. nov., with ginsenoside converting activity isolated from sediment.</title>
        <authorList>
            <person name="Kim J.K."/>
            <person name="Choi T.E."/>
            <person name="Liu Q.M."/>
            <person name="Park H.Y."/>
            <person name="Yi T.H."/>
            <person name="Yoon M.H."/>
            <person name="Kim S.C."/>
            <person name="Im W.T."/>
        </authorList>
    </citation>
    <scope>NUCLEOTIDE SEQUENCE [LARGE SCALE GENOMIC DNA]</scope>
    <source>
        <strain evidence="2 3">KHI28</strain>
    </source>
</reference>
<dbReference type="CDD" id="cd04301">
    <property type="entry name" value="NAT_SF"/>
    <property type="match status" value="1"/>
</dbReference>
<dbReference type="Pfam" id="PF08445">
    <property type="entry name" value="FR47"/>
    <property type="match status" value="1"/>
</dbReference>
<keyword evidence="2" id="KW-0808">Transferase</keyword>
<keyword evidence="3" id="KW-1185">Reference proteome</keyword>
<dbReference type="Gene3D" id="3.40.630.30">
    <property type="match status" value="1"/>
</dbReference>
<dbReference type="InterPro" id="IPR000182">
    <property type="entry name" value="GNAT_dom"/>
</dbReference>
<dbReference type="PROSITE" id="PS51186">
    <property type="entry name" value="GNAT"/>
    <property type="match status" value="1"/>
</dbReference>
<evidence type="ECO:0000313" key="2">
    <source>
        <dbReference type="EMBL" id="QEC76345.1"/>
    </source>
</evidence>
<sequence length="226" mass="25136">MEHPLDNPAWNASVTGNHNLAEGTDTVKCFLPDVSPFAGMIQNTPENFAALYDIVQPKRTIAVFSPGDYEIPQPWKVVNPMKCLQMIYENPIPAAIDDIAFTPLTDEHIPAMLALTKLTNPGPFFNRTIDFGNYFGIFIGDELVAMAGRRLQPLPYMEVSAVCNHPDHLGKGYASRLIMHQVRLIKETGGIPFLHVLQSNINAIKVYQKLGFETRKAMNICAIAKI</sequence>
<dbReference type="OrthoDB" id="9797456at2"/>
<dbReference type="SUPFAM" id="SSF55729">
    <property type="entry name" value="Acyl-CoA N-acyltransferases (Nat)"/>
    <property type="match status" value="1"/>
</dbReference>
<dbReference type="EMBL" id="CP042437">
    <property type="protein sequence ID" value="QEC76345.1"/>
    <property type="molecule type" value="Genomic_DNA"/>
</dbReference>
<gene>
    <name evidence="2" type="ORF">FSB76_10455</name>
</gene>
<dbReference type="Proteomes" id="UP000321362">
    <property type="component" value="Chromosome"/>
</dbReference>
<dbReference type="RefSeq" id="WP_147053521.1">
    <property type="nucleotide sequence ID" value="NZ_CP042437.1"/>
</dbReference>
<dbReference type="InterPro" id="IPR013653">
    <property type="entry name" value="GCN5-like_dom"/>
</dbReference>
<dbReference type="AlphaFoldDB" id="A0A5B8W0C8"/>
<dbReference type="KEGG" id="mgk:FSB76_10455"/>
<evidence type="ECO:0000259" key="1">
    <source>
        <dbReference type="PROSITE" id="PS51186"/>
    </source>
</evidence>
<name>A0A5B8W0C8_9SPHI</name>
<protein>
    <submittedName>
        <fullName evidence="2">GNAT family N-acetyltransferase</fullName>
    </submittedName>
</protein>
<dbReference type="InterPro" id="IPR016181">
    <property type="entry name" value="Acyl_CoA_acyltransferase"/>
</dbReference>
<accession>A0A5B8W0C8</accession>
<evidence type="ECO:0000313" key="3">
    <source>
        <dbReference type="Proteomes" id="UP000321362"/>
    </source>
</evidence>
<organism evidence="2 3">
    <name type="scientific">Mucilaginibacter ginsenosidivorax</name>
    <dbReference type="NCBI Taxonomy" id="862126"/>
    <lineage>
        <taxon>Bacteria</taxon>
        <taxon>Pseudomonadati</taxon>
        <taxon>Bacteroidota</taxon>
        <taxon>Sphingobacteriia</taxon>
        <taxon>Sphingobacteriales</taxon>
        <taxon>Sphingobacteriaceae</taxon>
        <taxon>Mucilaginibacter</taxon>
    </lineage>
</organism>
<dbReference type="GO" id="GO:0016747">
    <property type="term" value="F:acyltransferase activity, transferring groups other than amino-acyl groups"/>
    <property type="evidence" value="ECO:0007669"/>
    <property type="project" value="InterPro"/>
</dbReference>